<evidence type="ECO:0000256" key="3">
    <source>
        <dbReference type="ARBA" id="ARBA00022917"/>
    </source>
</evidence>
<dbReference type="InterPro" id="IPR001288">
    <property type="entry name" value="Translation_initiation_fac_3"/>
</dbReference>
<evidence type="ECO:0000256" key="4">
    <source>
        <dbReference type="HAMAP-Rule" id="MF_00080"/>
    </source>
</evidence>
<protein>
    <recommendedName>
        <fullName evidence="4 5">Translation initiation factor IF-3</fullName>
    </recommendedName>
</protein>
<dbReference type="GO" id="GO:0005829">
    <property type="term" value="C:cytosol"/>
    <property type="evidence" value="ECO:0007669"/>
    <property type="project" value="TreeGrafter"/>
</dbReference>
<sequence>MFWIRQKNTRRCGIARQSNRDRININRGIRAEEVRVIGADGEQIGVMPIRNALEKAAEHSLDLVEVSPNAKPPVCKIMDYGRYKYELTKKLQEARKKQKTSQIKEIKVRPKTDTHDLETKVKHIAKFIGNNDKVKVTLVFRGREITLAKQARLVLEKVAQMTEEFAQIEQHAKFEGRTMTMILSPK</sequence>
<dbReference type="EMBL" id="FWXY01000003">
    <property type="protein sequence ID" value="SMC52345.1"/>
    <property type="molecule type" value="Genomic_DNA"/>
</dbReference>
<evidence type="ECO:0000256" key="5">
    <source>
        <dbReference type="NCBIfam" id="TIGR00168"/>
    </source>
</evidence>
<dbReference type="Pfam" id="PF05198">
    <property type="entry name" value="IF3_N"/>
    <property type="match status" value="1"/>
</dbReference>
<dbReference type="PANTHER" id="PTHR10938">
    <property type="entry name" value="TRANSLATION INITIATION FACTOR IF-3"/>
    <property type="match status" value="1"/>
</dbReference>
<evidence type="ECO:0000259" key="7">
    <source>
        <dbReference type="Pfam" id="PF00707"/>
    </source>
</evidence>
<dbReference type="OrthoDB" id="9806014at2"/>
<keyword evidence="3 4" id="KW-0648">Protein biosynthesis</keyword>
<dbReference type="NCBIfam" id="TIGR00168">
    <property type="entry name" value="infC"/>
    <property type="match status" value="1"/>
</dbReference>
<comment type="subunit">
    <text evidence="4 6">Monomer.</text>
</comment>
<dbReference type="Gene3D" id="3.30.110.10">
    <property type="entry name" value="Translation initiation factor 3 (IF-3), C-terminal domain"/>
    <property type="match status" value="1"/>
</dbReference>
<dbReference type="GO" id="GO:0003743">
    <property type="term" value="F:translation initiation factor activity"/>
    <property type="evidence" value="ECO:0007669"/>
    <property type="project" value="UniProtKB-UniRule"/>
</dbReference>
<dbReference type="InterPro" id="IPR036788">
    <property type="entry name" value="T_IF-3_C_sf"/>
</dbReference>
<dbReference type="InterPro" id="IPR019815">
    <property type="entry name" value="Translation_initiation_fac_3_C"/>
</dbReference>
<evidence type="ECO:0000256" key="1">
    <source>
        <dbReference type="ARBA" id="ARBA00005439"/>
    </source>
</evidence>
<dbReference type="SUPFAM" id="SSF55200">
    <property type="entry name" value="Translation initiation factor IF3, C-terminal domain"/>
    <property type="match status" value="1"/>
</dbReference>
<organism evidence="9 10">
    <name type="scientific">Desulfocicer vacuolatum DSM 3385</name>
    <dbReference type="NCBI Taxonomy" id="1121400"/>
    <lineage>
        <taxon>Bacteria</taxon>
        <taxon>Pseudomonadati</taxon>
        <taxon>Thermodesulfobacteriota</taxon>
        <taxon>Desulfobacteria</taxon>
        <taxon>Desulfobacterales</taxon>
        <taxon>Desulfobacteraceae</taxon>
        <taxon>Desulfocicer</taxon>
    </lineage>
</organism>
<feature type="domain" description="Translation initiation factor 3 N-terminal" evidence="8">
    <location>
        <begin position="25"/>
        <end position="94"/>
    </location>
</feature>
<comment type="function">
    <text evidence="4 6">IF-3 binds to the 30S ribosomal subunit and shifts the equilibrium between 70S ribosomes and their 50S and 30S subunits in favor of the free subunits, thus enhancing the availability of 30S subunits on which protein synthesis initiation begins.</text>
</comment>
<evidence type="ECO:0000313" key="9">
    <source>
        <dbReference type="EMBL" id="SMC52345.1"/>
    </source>
</evidence>
<name>A0A1W1ZV36_9BACT</name>
<accession>A0A1W1ZV36</accession>
<dbReference type="GO" id="GO:0016020">
    <property type="term" value="C:membrane"/>
    <property type="evidence" value="ECO:0007669"/>
    <property type="project" value="TreeGrafter"/>
</dbReference>
<evidence type="ECO:0000259" key="8">
    <source>
        <dbReference type="Pfam" id="PF05198"/>
    </source>
</evidence>
<dbReference type="InterPro" id="IPR019813">
    <property type="entry name" value="Translation_initiation_fac3_CS"/>
</dbReference>
<proteinExistence type="inferred from homology"/>
<gene>
    <name evidence="4" type="primary">infC</name>
    <name evidence="9" type="ORF">SAMN02746065_103220</name>
</gene>
<dbReference type="PANTHER" id="PTHR10938:SF0">
    <property type="entry name" value="TRANSLATION INITIATION FACTOR IF-3, MITOCHONDRIAL"/>
    <property type="match status" value="1"/>
</dbReference>
<evidence type="ECO:0000256" key="2">
    <source>
        <dbReference type="ARBA" id="ARBA00022540"/>
    </source>
</evidence>
<feature type="domain" description="Translation initiation factor 3 C-terminal" evidence="7">
    <location>
        <begin position="102"/>
        <end position="186"/>
    </location>
</feature>
<dbReference type="GO" id="GO:0032790">
    <property type="term" value="P:ribosome disassembly"/>
    <property type="evidence" value="ECO:0007669"/>
    <property type="project" value="TreeGrafter"/>
</dbReference>
<dbReference type="InterPro" id="IPR036787">
    <property type="entry name" value="T_IF-3_N_sf"/>
</dbReference>
<dbReference type="Gene3D" id="3.10.20.80">
    <property type="entry name" value="Translation initiation factor 3 (IF-3), N-terminal domain"/>
    <property type="match status" value="1"/>
</dbReference>
<dbReference type="PROSITE" id="PS00938">
    <property type="entry name" value="IF3"/>
    <property type="match status" value="1"/>
</dbReference>
<dbReference type="GO" id="GO:0043022">
    <property type="term" value="F:ribosome binding"/>
    <property type="evidence" value="ECO:0007669"/>
    <property type="project" value="UniProtKB-ARBA"/>
</dbReference>
<keyword evidence="2 4" id="KW-0396">Initiation factor</keyword>
<evidence type="ECO:0000256" key="6">
    <source>
        <dbReference type="RuleBase" id="RU000646"/>
    </source>
</evidence>
<dbReference type="Pfam" id="PF00707">
    <property type="entry name" value="IF3_C"/>
    <property type="match status" value="1"/>
</dbReference>
<dbReference type="FunFam" id="3.10.20.80:FF:000001">
    <property type="entry name" value="Translation initiation factor IF-3"/>
    <property type="match status" value="1"/>
</dbReference>
<keyword evidence="4" id="KW-0963">Cytoplasm</keyword>
<dbReference type="SUPFAM" id="SSF54364">
    <property type="entry name" value="Translation initiation factor IF3, N-terminal domain"/>
    <property type="match status" value="1"/>
</dbReference>
<comment type="similarity">
    <text evidence="1 4 6">Belongs to the IF-3 family.</text>
</comment>
<dbReference type="STRING" id="1121400.SAMN02746065_103220"/>
<reference evidence="9 10" key="1">
    <citation type="submission" date="2017-04" db="EMBL/GenBank/DDBJ databases">
        <authorList>
            <person name="Afonso C.L."/>
            <person name="Miller P.J."/>
            <person name="Scott M.A."/>
            <person name="Spackman E."/>
            <person name="Goraichik I."/>
            <person name="Dimitrov K.M."/>
            <person name="Suarez D.L."/>
            <person name="Swayne D.E."/>
        </authorList>
    </citation>
    <scope>NUCLEOTIDE SEQUENCE [LARGE SCALE GENOMIC DNA]</scope>
    <source>
        <strain evidence="9 10">DSM 3385</strain>
    </source>
</reference>
<dbReference type="FunFam" id="3.30.110.10:FF:000001">
    <property type="entry name" value="Translation initiation factor IF-3"/>
    <property type="match status" value="1"/>
</dbReference>
<keyword evidence="10" id="KW-1185">Reference proteome</keyword>
<dbReference type="AlphaFoldDB" id="A0A1W1ZV36"/>
<dbReference type="InterPro" id="IPR019814">
    <property type="entry name" value="Translation_initiation_fac_3_N"/>
</dbReference>
<evidence type="ECO:0000313" key="10">
    <source>
        <dbReference type="Proteomes" id="UP000192418"/>
    </source>
</evidence>
<dbReference type="Proteomes" id="UP000192418">
    <property type="component" value="Unassembled WGS sequence"/>
</dbReference>
<comment type="subcellular location">
    <subcellularLocation>
        <location evidence="4 6">Cytoplasm</location>
    </subcellularLocation>
</comment>
<dbReference type="HAMAP" id="MF_00080">
    <property type="entry name" value="IF_3"/>
    <property type="match status" value="1"/>
</dbReference>